<dbReference type="PANTHER" id="PTHR42951">
    <property type="entry name" value="METALLO-BETA-LACTAMASE DOMAIN-CONTAINING"/>
    <property type="match status" value="1"/>
</dbReference>
<dbReference type="Gene3D" id="3.60.15.10">
    <property type="entry name" value="Ribonuclease Z/Hydroxyacylglutathione hydrolase-like"/>
    <property type="match status" value="1"/>
</dbReference>
<sequence>MANNINLQVYHGVEATVNAYIFSDDQSIILVDCLRNSNEASKLAAQIKEMGKPLTHLFITHGHPDHYTGMNVIKNEFPDVRIVVNAPEIKADIINFSTWMESVGWLEGEPALKPKTDANPDGFDYEGNISILKRGKLILAEGAEIEAFSNYEPTECEHLTTLYSADLKAFFSNDFVYNGVHPWLAIDKQNIENWKNQLLEFANVLEKDLTIYPGHGKPADITVFEKQLKYINDFEATVAAAKSREEAMQKMQELYPDYTQADFLLVYSVNAFVAE</sequence>
<comment type="similarity">
    <text evidence="1">Belongs to the metallo-beta-lactamase superfamily. Class-B beta-lactamase family.</text>
</comment>
<evidence type="ECO:0000313" key="4">
    <source>
        <dbReference type="Proteomes" id="UP001596958"/>
    </source>
</evidence>
<dbReference type="InterPro" id="IPR036866">
    <property type="entry name" value="RibonucZ/Hydroxyglut_hydro"/>
</dbReference>
<name>A0ABW2YSI5_9SPHI</name>
<protein>
    <submittedName>
        <fullName evidence="3">MBL fold metallo-hydrolase</fullName>
    </submittedName>
</protein>
<proteinExistence type="inferred from homology"/>
<evidence type="ECO:0000256" key="1">
    <source>
        <dbReference type="ARBA" id="ARBA00005250"/>
    </source>
</evidence>
<feature type="domain" description="Metallo-beta-lactamase" evidence="2">
    <location>
        <begin position="16"/>
        <end position="215"/>
    </location>
</feature>
<comment type="caution">
    <text evidence="3">The sequence shown here is derived from an EMBL/GenBank/DDBJ whole genome shotgun (WGS) entry which is preliminary data.</text>
</comment>
<organism evidence="3 4">
    <name type="scientific">Mucilaginibacter calamicampi</name>
    <dbReference type="NCBI Taxonomy" id="1302352"/>
    <lineage>
        <taxon>Bacteria</taxon>
        <taxon>Pseudomonadati</taxon>
        <taxon>Bacteroidota</taxon>
        <taxon>Sphingobacteriia</taxon>
        <taxon>Sphingobacteriales</taxon>
        <taxon>Sphingobacteriaceae</taxon>
        <taxon>Mucilaginibacter</taxon>
    </lineage>
</organism>
<evidence type="ECO:0000313" key="3">
    <source>
        <dbReference type="EMBL" id="MFD0749378.1"/>
    </source>
</evidence>
<keyword evidence="4" id="KW-1185">Reference proteome</keyword>
<reference evidence="4" key="1">
    <citation type="journal article" date="2019" name="Int. J. Syst. Evol. Microbiol.">
        <title>The Global Catalogue of Microorganisms (GCM) 10K type strain sequencing project: providing services to taxonomists for standard genome sequencing and annotation.</title>
        <authorList>
            <consortium name="The Broad Institute Genomics Platform"/>
            <consortium name="The Broad Institute Genome Sequencing Center for Infectious Disease"/>
            <person name="Wu L."/>
            <person name="Ma J."/>
        </authorList>
    </citation>
    <scope>NUCLEOTIDE SEQUENCE [LARGE SCALE GENOMIC DNA]</scope>
    <source>
        <strain evidence="4">CCUG 63418</strain>
    </source>
</reference>
<dbReference type="SUPFAM" id="SSF56281">
    <property type="entry name" value="Metallo-hydrolase/oxidoreductase"/>
    <property type="match status" value="1"/>
</dbReference>
<dbReference type="Pfam" id="PF00753">
    <property type="entry name" value="Lactamase_B"/>
    <property type="match status" value="1"/>
</dbReference>
<dbReference type="EMBL" id="JBHTHU010000002">
    <property type="protein sequence ID" value="MFD0749378.1"/>
    <property type="molecule type" value="Genomic_DNA"/>
</dbReference>
<dbReference type="RefSeq" id="WP_377097691.1">
    <property type="nucleotide sequence ID" value="NZ_JBHTHU010000002.1"/>
</dbReference>
<accession>A0ABW2YSI5</accession>
<gene>
    <name evidence="3" type="ORF">ACFQZS_04440</name>
</gene>
<dbReference type="PANTHER" id="PTHR42951:SF4">
    <property type="entry name" value="ACYL-COENZYME A THIOESTERASE MBLAC2"/>
    <property type="match status" value="1"/>
</dbReference>
<dbReference type="InterPro" id="IPR001279">
    <property type="entry name" value="Metallo-B-lactamas"/>
</dbReference>
<dbReference type="Proteomes" id="UP001596958">
    <property type="component" value="Unassembled WGS sequence"/>
</dbReference>
<dbReference type="SMART" id="SM00849">
    <property type="entry name" value="Lactamase_B"/>
    <property type="match status" value="1"/>
</dbReference>
<evidence type="ECO:0000259" key="2">
    <source>
        <dbReference type="SMART" id="SM00849"/>
    </source>
</evidence>
<dbReference type="InterPro" id="IPR050855">
    <property type="entry name" value="NDM-1-like"/>
</dbReference>